<organism evidence="11 12">
    <name type="scientific">Bifidobacterium animalis subsp. lactis CNCM I-2494</name>
    <dbReference type="NCBI Taxonomy" id="1042403"/>
    <lineage>
        <taxon>Bacteria</taxon>
        <taxon>Bacillati</taxon>
        <taxon>Actinomycetota</taxon>
        <taxon>Actinomycetes</taxon>
        <taxon>Bifidobacteriales</taxon>
        <taxon>Bifidobacteriaceae</taxon>
        <taxon>Bifidobacterium</taxon>
    </lineage>
</organism>
<dbReference type="NCBIfam" id="TIGR00810">
    <property type="entry name" value="secG"/>
    <property type="match status" value="1"/>
</dbReference>
<dbReference type="PRINTS" id="PR01651">
    <property type="entry name" value="SECGEXPORT"/>
</dbReference>
<dbReference type="GO" id="GO:0015450">
    <property type="term" value="F:protein-transporting ATPase activity"/>
    <property type="evidence" value="ECO:0007669"/>
    <property type="project" value="UniProtKB-UniRule"/>
</dbReference>
<keyword evidence="3 10" id="KW-0813">Transport</keyword>
<evidence type="ECO:0000256" key="5">
    <source>
        <dbReference type="ARBA" id="ARBA00022927"/>
    </source>
</evidence>
<evidence type="ECO:0000256" key="8">
    <source>
        <dbReference type="ARBA" id="ARBA00023136"/>
    </source>
</evidence>
<evidence type="ECO:0000313" key="11">
    <source>
        <dbReference type="EMBL" id="AEK30299.1"/>
    </source>
</evidence>
<name>A0A806FJS2_BIFAN</name>
<keyword evidence="8 10" id="KW-0472">Membrane</keyword>
<comment type="function">
    <text evidence="9 10">Involved in protein export. Participates in an early event of protein translocation.</text>
</comment>
<accession>A0A806FJS2</accession>
<reference evidence="11 12" key="1">
    <citation type="journal article" date="2011" name="J. Bacteriol.">
        <title>Genome Sequence of the Probiotic Strain Bifidobacterium animalis subsp. lactis CNCM I-2494.</title>
        <authorList>
            <person name="Chervaux C."/>
            <person name="Grimaldi C."/>
            <person name="Bolotin A."/>
            <person name="Quinquis B."/>
            <person name="Legrain-Raspaud S."/>
            <person name="van Hylckama Vlieg J.E."/>
            <person name="Denariaz G."/>
            <person name="Smokvina T."/>
        </authorList>
    </citation>
    <scope>NUCLEOTIDE SEQUENCE [LARGE SCALE GENOMIC DNA]</scope>
    <source>
        <strain evidence="11 12">CNCM I-2494</strain>
    </source>
</reference>
<feature type="transmembrane region" description="Helical" evidence="10">
    <location>
        <begin position="13"/>
        <end position="31"/>
    </location>
</feature>
<dbReference type="Proteomes" id="UP000008394">
    <property type="component" value="Chromosome"/>
</dbReference>
<evidence type="ECO:0000256" key="10">
    <source>
        <dbReference type="RuleBase" id="RU365087"/>
    </source>
</evidence>
<proteinExistence type="inferred from homology"/>
<gene>
    <name evidence="11" type="ORF">BALAC2494_00281</name>
</gene>
<dbReference type="GO" id="GO:0005886">
    <property type="term" value="C:plasma membrane"/>
    <property type="evidence" value="ECO:0007669"/>
    <property type="project" value="UniProtKB-SubCell"/>
</dbReference>
<keyword evidence="5 10" id="KW-0653">Protein transport</keyword>
<dbReference type="Pfam" id="PF03840">
    <property type="entry name" value="SecG"/>
    <property type="match status" value="1"/>
</dbReference>
<evidence type="ECO:0000256" key="3">
    <source>
        <dbReference type="ARBA" id="ARBA00022448"/>
    </source>
</evidence>
<keyword evidence="7 10" id="KW-0811">Translocation</keyword>
<comment type="similarity">
    <text evidence="2 10">Belongs to the SecG family.</text>
</comment>
<evidence type="ECO:0000256" key="9">
    <source>
        <dbReference type="ARBA" id="ARBA00025182"/>
    </source>
</evidence>
<evidence type="ECO:0000313" key="12">
    <source>
        <dbReference type="Proteomes" id="UP000008394"/>
    </source>
</evidence>
<evidence type="ECO:0000256" key="2">
    <source>
        <dbReference type="ARBA" id="ARBA00008445"/>
    </source>
</evidence>
<dbReference type="KEGG" id="bnm:BALAC2494_00281"/>
<keyword evidence="10" id="KW-1003">Cell membrane</keyword>
<evidence type="ECO:0000256" key="7">
    <source>
        <dbReference type="ARBA" id="ARBA00023010"/>
    </source>
</evidence>
<keyword evidence="4 10" id="KW-0812">Transmembrane</keyword>
<evidence type="ECO:0000256" key="1">
    <source>
        <dbReference type="ARBA" id="ARBA00004141"/>
    </source>
</evidence>
<protein>
    <recommendedName>
        <fullName evidence="10">Protein-export membrane protein SecG</fullName>
    </recommendedName>
</protein>
<feature type="transmembrane region" description="Helical" evidence="10">
    <location>
        <begin position="65"/>
        <end position="83"/>
    </location>
</feature>
<keyword evidence="6 10" id="KW-1133">Transmembrane helix</keyword>
<evidence type="ECO:0000256" key="6">
    <source>
        <dbReference type="ARBA" id="ARBA00022989"/>
    </source>
</evidence>
<evidence type="ECO:0000256" key="4">
    <source>
        <dbReference type="ARBA" id="ARBA00022692"/>
    </source>
</evidence>
<sequence>MKFGGSPVTVVKLILQIVLVVLSLLLTLLILMHKGKGGGLSDMFGGGLTQNAGSSGVAEKNLNRWTVIIALIWVAIIIALGLFTKFGVA</sequence>
<dbReference type="GO" id="GO:0009306">
    <property type="term" value="P:protein secretion"/>
    <property type="evidence" value="ECO:0007669"/>
    <property type="project" value="UniProtKB-UniRule"/>
</dbReference>
<dbReference type="AlphaFoldDB" id="A0A806FJS2"/>
<comment type="subcellular location">
    <subcellularLocation>
        <location evidence="10">Cell membrane</location>
        <topology evidence="10">Multi-pass membrane protein</topology>
    </subcellularLocation>
    <subcellularLocation>
        <location evidence="1">Membrane</location>
        <topology evidence="1">Multi-pass membrane protein</topology>
    </subcellularLocation>
</comment>
<dbReference type="InterPro" id="IPR004692">
    <property type="entry name" value="SecG"/>
</dbReference>
<dbReference type="EMBL" id="CP002915">
    <property type="protein sequence ID" value="AEK30299.1"/>
    <property type="molecule type" value="Genomic_DNA"/>
</dbReference>